<dbReference type="EMBL" id="LXQA010776998">
    <property type="protein sequence ID" value="MCI70489.1"/>
    <property type="molecule type" value="Genomic_DNA"/>
</dbReference>
<name>A0A392UAF6_9FABA</name>
<sequence>MRLGPGGMAIPWELFKREFLVKYFPVDVKNRKVVEFMELKQGNMSVADYAV</sequence>
<accession>A0A392UAF6</accession>
<evidence type="ECO:0000259" key="1">
    <source>
        <dbReference type="Pfam" id="PF03732"/>
    </source>
</evidence>
<feature type="non-terminal residue" evidence="2">
    <location>
        <position position="51"/>
    </location>
</feature>
<dbReference type="AlphaFoldDB" id="A0A392UAF6"/>
<dbReference type="Pfam" id="PF03732">
    <property type="entry name" value="Retrotrans_gag"/>
    <property type="match status" value="1"/>
</dbReference>
<proteinExistence type="predicted"/>
<comment type="caution">
    <text evidence="2">The sequence shown here is derived from an EMBL/GenBank/DDBJ whole genome shotgun (WGS) entry which is preliminary data.</text>
</comment>
<reference evidence="2 3" key="1">
    <citation type="journal article" date="2018" name="Front. Plant Sci.">
        <title>Red Clover (Trifolium pratense) and Zigzag Clover (T. medium) - A Picture of Genomic Similarities and Differences.</title>
        <authorList>
            <person name="Dluhosova J."/>
            <person name="Istvanek J."/>
            <person name="Nedelnik J."/>
            <person name="Repkova J."/>
        </authorList>
    </citation>
    <scope>NUCLEOTIDE SEQUENCE [LARGE SCALE GENOMIC DNA]</scope>
    <source>
        <strain evidence="3">cv. 10/8</strain>
        <tissue evidence="2">Leaf</tissue>
    </source>
</reference>
<dbReference type="InterPro" id="IPR005162">
    <property type="entry name" value="Retrotrans_gag_dom"/>
</dbReference>
<evidence type="ECO:0000313" key="3">
    <source>
        <dbReference type="Proteomes" id="UP000265520"/>
    </source>
</evidence>
<evidence type="ECO:0000313" key="2">
    <source>
        <dbReference type="EMBL" id="MCI70489.1"/>
    </source>
</evidence>
<keyword evidence="3" id="KW-1185">Reference proteome</keyword>
<protein>
    <recommendedName>
        <fullName evidence="1">Retrotransposon gag domain-containing protein</fullName>
    </recommendedName>
</protein>
<organism evidence="2 3">
    <name type="scientific">Trifolium medium</name>
    <dbReference type="NCBI Taxonomy" id="97028"/>
    <lineage>
        <taxon>Eukaryota</taxon>
        <taxon>Viridiplantae</taxon>
        <taxon>Streptophyta</taxon>
        <taxon>Embryophyta</taxon>
        <taxon>Tracheophyta</taxon>
        <taxon>Spermatophyta</taxon>
        <taxon>Magnoliopsida</taxon>
        <taxon>eudicotyledons</taxon>
        <taxon>Gunneridae</taxon>
        <taxon>Pentapetalae</taxon>
        <taxon>rosids</taxon>
        <taxon>fabids</taxon>
        <taxon>Fabales</taxon>
        <taxon>Fabaceae</taxon>
        <taxon>Papilionoideae</taxon>
        <taxon>50 kb inversion clade</taxon>
        <taxon>NPAAA clade</taxon>
        <taxon>Hologalegina</taxon>
        <taxon>IRL clade</taxon>
        <taxon>Trifolieae</taxon>
        <taxon>Trifolium</taxon>
    </lineage>
</organism>
<dbReference type="Proteomes" id="UP000265520">
    <property type="component" value="Unassembled WGS sequence"/>
</dbReference>
<feature type="domain" description="Retrotransposon gag" evidence="1">
    <location>
        <begin position="11"/>
        <end position="50"/>
    </location>
</feature>